<accession>A0A6L2JCJ8</accession>
<dbReference type="AlphaFoldDB" id="A0A6L2JCJ8"/>
<protein>
    <submittedName>
        <fullName evidence="1">Zinc knuckle CX2CX4HX4C</fullName>
    </submittedName>
</protein>
<proteinExistence type="predicted"/>
<gene>
    <name evidence="1" type="ORF">Tci_006731</name>
</gene>
<dbReference type="EMBL" id="BKCJ010000614">
    <property type="protein sequence ID" value="GEU34753.1"/>
    <property type="molecule type" value="Genomic_DNA"/>
</dbReference>
<comment type="caution">
    <text evidence="1">The sequence shown here is derived from an EMBL/GenBank/DDBJ whole genome shotgun (WGS) entry which is preliminary data.</text>
</comment>
<organism evidence="1">
    <name type="scientific">Tanacetum cinerariifolium</name>
    <name type="common">Dalmatian daisy</name>
    <name type="synonym">Chrysanthemum cinerariifolium</name>
    <dbReference type="NCBI Taxonomy" id="118510"/>
    <lineage>
        <taxon>Eukaryota</taxon>
        <taxon>Viridiplantae</taxon>
        <taxon>Streptophyta</taxon>
        <taxon>Embryophyta</taxon>
        <taxon>Tracheophyta</taxon>
        <taxon>Spermatophyta</taxon>
        <taxon>Magnoliopsida</taxon>
        <taxon>eudicotyledons</taxon>
        <taxon>Gunneridae</taxon>
        <taxon>Pentapetalae</taxon>
        <taxon>asterids</taxon>
        <taxon>campanulids</taxon>
        <taxon>Asterales</taxon>
        <taxon>Asteraceae</taxon>
        <taxon>Asteroideae</taxon>
        <taxon>Anthemideae</taxon>
        <taxon>Anthemidinae</taxon>
        <taxon>Tanacetum</taxon>
    </lineage>
</organism>
<evidence type="ECO:0000313" key="1">
    <source>
        <dbReference type="EMBL" id="GEU34753.1"/>
    </source>
</evidence>
<name>A0A6L2JCJ8_TANCI</name>
<sequence>MSGTRQGMSSTEIDQIKRMLTTRDNEEVTTIGILAKQNKRIKMVRAHTVEQGNKKDMLGLYPTAISLSYDTLDHALTLLVVSILKFKGSGYTTETIRVEYEWKPPRCDECKIFGHLCNNCPKKHSTSHTQLKAEKQKDVQEFFKVRNERQAKVVIRKANVKVKVVGLINLLMAPIYPKRNVVFSPETKIHYFDRDDMAFDDMGQGVEEVDHGNASSEKWLMGSMVIDISCESFYFASYVLLL</sequence>
<reference evidence="1" key="1">
    <citation type="journal article" date="2019" name="Sci. Rep.">
        <title>Draft genome of Tanacetum cinerariifolium, the natural source of mosquito coil.</title>
        <authorList>
            <person name="Yamashiro T."/>
            <person name="Shiraishi A."/>
            <person name="Satake H."/>
            <person name="Nakayama K."/>
        </authorList>
    </citation>
    <scope>NUCLEOTIDE SEQUENCE</scope>
</reference>